<keyword evidence="4" id="KW-1185">Reference proteome</keyword>
<evidence type="ECO:0000313" key="4">
    <source>
        <dbReference type="Proteomes" id="UP000247973"/>
    </source>
</evidence>
<keyword evidence="1" id="KW-0677">Repeat</keyword>
<name>A0A2V3PLM0_9BACT</name>
<dbReference type="Gene3D" id="2.160.20.80">
    <property type="entry name" value="E3 ubiquitin-protein ligase SopA"/>
    <property type="match status" value="1"/>
</dbReference>
<organism evidence="3 4">
    <name type="scientific">Dysgonomonas alginatilytica</name>
    <dbReference type="NCBI Taxonomy" id="1605892"/>
    <lineage>
        <taxon>Bacteria</taxon>
        <taxon>Pseudomonadati</taxon>
        <taxon>Bacteroidota</taxon>
        <taxon>Bacteroidia</taxon>
        <taxon>Bacteroidales</taxon>
        <taxon>Dysgonomonadaceae</taxon>
        <taxon>Dysgonomonas</taxon>
    </lineage>
</organism>
<dbReference type="AlphaFoldDB" id="A0A2V3PLM0"/>
<reference evidence="3 4" key="1">
    <citation type="submission" date="2018-03" db="EMBL/GenBank/DDBJ databases">
        <title>Genomic Encyclopedia of Archaeal and Bacterial Type Strains, Phase II (KMG-II): from individual species to whole genera.</title>
        <authorList>
            <person name="Goeker M."/>
        </authorList>
    </citation>
    <scope>NUCLEOTIDE SEQUENCE [LARGE SCALE GENOMIC DNA]</scope>
    <source>
        <strain evidence="3 4">DSM 100214</strain>
    </source>
</reference>
<dbReference type="RefSeq" id="WP_110311959.1">
    <property type="nucleotide sequence ID" value="NZ_QICL01000027.1"/>
</dbReference>
<protein>
    <submittedName>
        <fullName evidence="3">Uncharacterized protein YjbI with pentapeptide repeats</fullName>
    </submittedName>
</protein>
<dbReference type="InterPro" id="IPR001646">
    <property type="entry name" value="5peptide_repeat"/>
</dbReference>
<evidence type="ECO:0000256" key="1">
    <source>
        <dbReference type="ARBA" id="ARBA00022737"/>
    </source>
</evidence>
<keyword evidence="2" id="KW-0812">Transmembrane</keyword>
<keyword evidence="2" id="KW-0472">Membrane</keyword>
<dbReference type="SUPFAM" id="SSF141571">
    <property type="entry name" value="Pentapeptide repeat-like"/>
    <property type="match status" value="1"/>
</dbReference>
<gene>
    <name evidence="3" type="ORF">CLV62_12724</name>
</gene>
<dbReference type="Pfam" id="PF13576">
    <property type="entry name" value="Pentapeptide_3"/>
    <property type="match status" value="1"/>
</dbReference>
<evidence type="ECO:0000256" key="2">
    <source>
        <dbReference type="SAM" id="Phobius"/>
    </source>
</evidence>
<feature type="transmembrane region" description="Helical" evidence="2">
    <location>
        <begin position="62"/>
        <end position="81"/>
    </location>
</feature>
<dbReference type="EMBL" id="QICL01000027">
    <property type="protein sequence ID" value="PXV61025.1"/>
    <property type="molecule type" value="Genomic_DNA"/>
</dbReference>
<comment type="caution">
    <text evidence="3">The sequence shown here is derived from an EMBL/GenBank/DDBJ whole genome shotgun (WGS) entry which is preliminary data.</text>
</comment>
<dbReference type="PANTHER" id="PTHR47485">
    <property type="entry name" value="THYLAKOID LUMENAL 17.4 KDA PROTEIN, CHLOROPLASTIC"/>
    <property type="match status" value="1"/>
</dbReference>
<dbReference type="PANTHER" id="PTHR47485:SF1">
    <property type="entry name" value="THYLAKOID LUMENAL 17.4 KDA PROTEIN, CHLOROPLASTIC"/>
    <property type="match status" value="1"/>
</dbReference>
<accession>A0A2V3PLM0</accession>
<proteinExistence type="predicted"/>
<sequence length="338" mass="38032">MSKRAKTFSALLETNKKAISKFYYKYIFLIIIFGTILLGVIFYKLGAHIMLFGDTTAALGEYVRTVATVLGGALVLLGLWINNRRVAEQTRQNNINERGQINTRFKDAATLLGSESVSSILSGIYALHQIALETSIGDKGQRGYVNIIQDILCAYVRENTDTIQNEENGKAWRINKKPTIVIQTIVKVLFRNDMHIYSNLMTDLSDCVLEGINLDEAYIANVDFSRTKFIKSSFKNATFISCYLEDAFIDEVDFSGSSFEKTVFDLSHIKNTTFSKGSISQSDFWNVVFHHVSFKDTLLNNIDFKDADMEDGVNFENTKLGGYSTEEIKAKSAILTKN</sequence>
<dbReference type="OrthoDB" id="995399at2"/>
<keyword evidence="2" id="KW-1133">Transmembrane helix</keyword>
<dbReference type="Proteomes" id="UP000247973">
    <property type="component" value="Unassembled WGS sequence"/>
</dbReference>
<feature type="transmembrane region" description="Helical" evidence="2">
    <location>
        <begin position="22"/>
        <end position="42"/>
    </location>
</feature>
<evidence type="ECO:0000313" key="3">
    <source>
        <dbReference type="EMBL" id="PXV61025.1"/>
    </source>
</evidence>